<keyword evidence="1 2" id="KW-0808">Transferase</keyword>
<comment type="caution">
    <text evidence="2">The sequence shown here is derived from an EMBL/GenBank/DDBJ whole genome shotgun (WGS) entry which is preliminary data.</text>
</comment>
<dbReference type="PANTHER" id="PTHR48207">
    <property type="entry name" value="SUCCINATE--HYDROXYMETHYLGLUTARATE COA-TRANSFERASE"/>
    <property type="match status" value="1"/>
</dbReference>
<organism evidence="2 3">
    <name type="scientific">Variovorax rhizosphaerae</name>
    <dbReference type="NCBI Taxonomy" id="1836200"/>
    <lineage>
        <taxon>Bacteria</taxon>
        <taxon>Pseudomonadati</taxon>
        <taxon>Pseudomonadota</taxon>
        <taxon>Betaproteobacteria</taxon>
        <taxon>Burkholderiales</taxon>
        <taxon>Comamonadaceae</taxon>
        <taxon>Variovorax</taxon>
    </lineage>
</organism>
<name>A0ABU8WL71_9BURK</name>
<evidence type="ECO:0000256" key="1">
    <source>
        <dbReference type="ARBA" id="ARBA00022679"/>
    </source>
</evidence>
<dbReference type="InterPro" id="IPR050483">
    <property type="entry name" value="CoA-transferase_III_domain"/>
</dbReference>
<dbReference type="Gene3D" id="3.30.1540.10">
    <property type="entry name" value="formyl-coa transferase, domain 3"/>
    <property type="match status" value="1"/>
</dbReference>
<sequence>MPGISQPEIATKPAGVADGRATLPLSGVRIIDLSTVVLGPLATLTLAGLGAEVIKIEAPEGDNVRSAGVARTEGMGHVFLHGNRGKQSVALDLKQASARDALLELLRTADVFVTNVRVAALKRLGLDADSLRERMPKLIHVVATGYGSGGPYAGKPAYDDLIQGAAGVAWLMQQHVGGEPRYMPVSLADRVTGLHLAYAVTAALYQRERTGRGTQVEVPMFECVAHFVLADHLAGETFMPALGKAGYDRLLSENRRPYKTADGHLCVLIYNDAHWQRFLGAIGQGTRFTQDPRFSSQAARSRSIHEIYGFVGEVMGTRSTREWVELLDKLDIPNQVPATLDDLLDDPHLHATGLLGEEDHPSEGRQRTLGTPTVWPHAQAARLQPAPRLGAQGVDVLRAAGFDDSRIQGLRESGALSFFN</sequence>
<dbReference type="SUPFAM" id="SSF89796">
    <property type="entry name" value="CoA-transferase family III (CaiB/BaiF)"/>
    <property type="match status" value="1"/>
</dbReference>
<dbReference type="InterPro" id="IPR023606">
    <property type="entry name" value="CoA-Trfase_III_dom_1_sf"/>
</dbReference>
<dbReference type="Pfam" id="PF02515">
    <property type="entry name" value="CoA_transf_3"/>
    <property type="match status" value="1"/>
</dbReference>
<accession>A0ABU8WL71</accession>
<dbReference type="PANTHER" id="PTHR48207:SF4">
    <property type="entry name" value="BLL6097 PROTEIN"/>
    <property type="match status" value="1"/>
</dbReference>
<evidence type="ECO:0000313" key="3">
    <source>
        <dbReference type="Proteomes" id="UP001385892"/>
    </source>
</evidence>
<keyword evidence="3" id="KW-1185">Reference proteome</keyword>
<dbReference type="Proteomes" id="UP001385892">
    <property type="component" value="Unassembled WGS sequence"/>
</dbReference>
<evidence type="ECO:0000313" key="2">
    <source>
        <dbReference type="EMBL" id="MEJ8848236.1"/>
    </source>
</evidence>
<dbReference type="Gene3D" id="3.40.50.10540">
    <property type="entry name" value="Crotonobetainyl-coa:carnitine coa-transferase, domain 1"/>
    <property type="match status" value="1"/>
</dbReference>
<dbReference type="RefSeq" id="WP_340343371.1">
    <property type="nucleotide sequence ID" value="NZ_JBBKZT010000007.1"/>
</dbReference>
<dbReference type="EMBL" id="JBBKZT010000007">
    <property type="protein sequence ID" value="MEJ8848236.1"/>
    <property type="molecule type" value="Genomic_DNA"/>
</dbReference>
<dbReference type="InterPro" id="IPR003673">
    <property type="entry name" value="CoA-Trfase_fam_III"/>
</dbReference>
<dbReference type="InterPro" id="IPR044855">
    <property type="entry name" value="CoA-Trfase_III_dom3_sf"/>
</dbReference>
<dbReference type="GO" id="GO:0016740">
    <property type="term" value="F:transferase activity"/>
    <property type="evidence" value="ECO:0007669"/>
    <property type="project" value="UniProtKB-KW"/>
</dbReference>
<protein>
    <submittedName>
        <fullName evidence="2">CoA transferase</fullName>
        <ecNumber evidence="2">2.8.3.-</ecNumber>
    </submittedName>
</protein>
<proteinExistence type="predicted"/>
<gene>
    <name evidence="2" type="ORF">WKW82_16375</name>
</gene>
<dbReference type="EC" id="2.8.3.-" evidence="2"/>
<reference evidence="2 3" key="1">
    <citation type="submission" date="2024-03" db="EMBL/GenBank/DDBJ databases">
        <title>Novel species of the genus Variovorax.</title>
        <authorList>
            <person name="Liu Q."/>
            <person name="Xin Y.-H."/>
        </authorList>
    </citation>
    <scope>NUCLEOTIDE SEQUENCE [LARGE SCALE GENOMIC DNA]</scope>
    <source>
        <strain evidence="2 3">KACC 18900</strain>
    </source>
</reference>